<dbReference type="Pfam" id="PF11717">
    <property type="entry name" value="Tudor-knot"/>
    <property type="match status" value="2"/>
</dbReference>
<evidence type="ECO:0000259" key="1">
    <source>
        <dbReference type="SMART" id="SM00333"/>
    </source>
</evidence>
<organism evidence="2 3">
    <name type="scientific">Richelia sinica FACHB-800</name>
    <dbReference type="NCBI Taxonomy" id="1357546"/>
    <lineage>
        <taxon>Bacteria</taxon>
        <taxon>Bacillati</taxon>
        <taxon>Cyanobacteriota</taxon>
        <taxon>Cyanophyceae</taxon>
        <taxon>Nostocales</taxon>
        <taxon>Nostocaceae</taxon>
        <taxon>Richelia</taxon>
    </lineage>
</organism>
<dbReference type="SMART" id="SM00333">
    <property type="entry name" value="TUDOR"/>
    <property type="match status" value="2"/>
</dbReference>
<dbReference type="Proteomes" id="UP000683511">
    <property type="component" value="Chromosome"/>
</dbReference>
<dbReference type="InterPro" id="IPR002999">
    <property type="entry name" value="Tudor"/>
</dbReference>
<dbReference type="InterPro" id="IPR025995">
    <property type="entry name" value="Tudor-knot"/>
</dbReference>
<dbReference type="AlphaFoldDB" id="A0A975Y6F3"/>
<feature type="domain" description="Tudor" evidence="1">
    <location>
        <begin position="318"/>
        <end position="377"/>
    </location>
</feature>
<dbReference type="Gene3D" id="2.30.30.140">
    <property type="match status" value="2"/>
</dbReference>
<gene>
    <name evidence="2" type="ORF">B6N60_03929</name>
</gene>
<name>A0A975Y6F3_9NOST</name>
<evidence type="ECO:0000313" key="2">
    <source>
        <dbReference type="EMBL" id="QXE25216.1"/>
    </source>
</evidence>
<reference evidence="2" key="1">
    <citation type="submission" date="2017-04" db="EMBL/GenBank/DDBJ databases">
        <title>Genome deletions in a multicellular cyanobacterial endosymbiont for morphological adaptation in marine diatoms.</title>
        <authorList>
            <person name="Wang Y."/>
            <person name="Gao H."/>
            <person name="Li R."/>
            <person name="Xu X."/>
        </authorList>
    </citation>
    <scope>NUCLEOTIDE SEQUENCE</scope>
    <source>
        <strain evidence="2">FACHB 800</strain>
    </source>
</reference>
<sequence>MDKSIIQLVDELPTDNITIKVLKAIDFVVPNNWNNLVGFDNSVRTITGETDPKVIQKIRDRAVSLYHDPQNNYQFVVKLYQTIDKADAAMGTAALANKVAEKINFLSFMGNITPKADLTQTIDLVLKIAVEIIAFCKLNGIPQPNPQTFATSLANNYQDAALMRMVALVCLDGILPLGPDFLIKIQETISGTNASIITDNPVFLSVNSAIPGNNPADKLGFISQGFSSVQGWMNGLVAKTGITPQSISKSLGNFIQLADDNLDFVAAFLDQTTNYYEHTGIQTVARSLILKAHALVKEEIKQDAPKATPNAAGNGTSASFAVGATVEVWDEDDEDWYEATIKQIKGKEYFVHYTGYGSSDDSWIDEDDIRIRNHEAADKNGFAVGQKVKCWDDDEEEWYSAIIQEIRKGQYFIRYVDYDSSYDEWVDADDIV</sequence>
<proteinExistence type="predicted"/>
<protein>
    <submittedName>
        <fullName evidence="2">TUDOR</fullName>
    </submittedName>
</protein>
<dbReference type="RefSeq" id="WP_190603447.1">
    <property type="nucleotide sequence ID" value="NZ_CP021056.1"/>
</dbReference>
<dbReference type="EMBL" id="CP021056">
    <property type="protein sequence ID" value="QXE25216.1"/>
    <property type="molecule type" value="Genomic_DNA"/>
</dbReference>
<dbReference type="InterPro" id="IPR016197">
    <property type="entry name" value="Chromo-like_dom_sf"/>
</dbReference>
<keyword evidence="3" id="KW-1185">Reference proteome</keyword>
<dbReference type="KEGG" id="rsin:B6N60_03929"/>
<dbReference type="SUPFAM" id="SSF54160">
    <property type="entry name" value="Chromo domain-like"/>
    <property type="match status" value="2"/>
</dbReference>
<feature type="domain" description="Tudor" evidence="1">
    <location>
        <begin position="380"/>
        <end position="432"/>
    </location>
</feature>
<accession>A0A975Y6F3</accession>
<evidence type="ECO:0000313" key="3">
    <source>
        <dbReference type="Proteomes" id="UP000683511"/>
    </source>
</evidence>